<gene>
    <name evidence="2" type="ORF">B0H17DRAFT_1123520</name>
</gene>
<feature type="region of interest" description="Disordered" evidence="1">
    <location>
        <begin position="551"/>
        <end position="580"/>
    </location>
</feature>
<evidence type="ECO:0000313" key="3">
    <source>
        <dbReference type="Proteomes" id="UP001221757"/>
    </source>
</evidence>
<evidence type="ECO:0000256" key="1">
    <source>
        <dbReference type="SAM" id="MobiDB-lite"/>
    </source>
</evidence>
<dbReference type="EMBL" id="JARKIE010000001">
    <property type="protein sequence ID" value="KAJ7710367.1"/>
    <property type="molecule type" value="Genomic_DNA"/>
</dbReference>
<reference evidence="2" key="1">
    <citation type="submission" date="2023-03" db="EMBL/GenBank/DDBJ databases">
        <title>Massive genome expansion in bonnet fungi (Mycena s.s.) driven by repeated elements and novel gene families across ecological guilds.</title>
        <authorList>
            <consortium name="Lawrence Berkeley National Laboratory"/>
            <person name="Harder C.B."/>
            <person name="Miyauchi S."/>
            <person name="Viragh M."/>
            <person name="Kuo A."/>
            <person name="Thoen E."/>
            <person name="Andreopoulos B."/>
            <person name="Lu D."/>
            <person name="Skrede I."/>
            <person name="Drula E."/>
            <person name="Henrissat B."/>
            <person name="Morin E."/>
            <person name="Kohler A."/>
            <person name="Barry K."/>
            <person name="LaButti K."/>
            <person name="Morin E."/>
            <person name="Salamov A."/>
            <person name="Lipzen A."/>
            <person name="Mereny Z."/>
            <person name="Hegedus B."/>
            <person name="Baldrian P."/>
            <person name="Stursova M."/>
            <person name="Weitz H."/>
            <person name="Taylor A."/>
            <person name="Grigoriev I.V."/>
            <person name="Nagy L.G."/>
            <person name="Martin F."/>
            <person name="Kauserud H."/>
        </authorList>
    </citation>
    <scope>NUCLEOTIDE SEQUENCE</scope>
    <source>
        <strain evidence="2">CBHHK067</strain>
    </source>
</reference>
<keyword evidence="3" id="KW-1185">Reference proteome</keyword>
<proteinExistence type="predicted"/>
<dbReference type="AlphaFoldDB" id="A0AAD7H1W1"/>
<feature type="region of interest" description="Disordered" evidence="1">
    <location>
        <begin position="308"/>
        <end position="332"/>
    </location>
</feature>
<dbReference type="PROSITE" id="PS51257">
    <property type="entry name" value="PROKAR_LIPOPROTEIN"/>
    <property type="match status" value="1"/>
</dbReference>
<feature type="compositionally biased region" description="Basic and acidic residues" evidence="1">
    <location>
        <begin position="490"/>
        <end position="504"/>
    </location>
</feature>
<organism evidence="2 3">
    <name type="scientific">Mycena rosella</name>
    <name type="common">Pink bonnet</name>
    <name type="synonym">Agaricus rosellus</name>
    <dbReference type="NCBI Taxonomy" id="1033263"/>
    <lineage>
        <taxon>Eukaryota</taxon>
        <taxon>Fungi</taxon>
        <taxon>Dikarya</taxon>
        <taxon>Basidiomycota</taxon>
        <taxon>Agaricomycotina</taxon>
        <taxon>Agaricomycetes</taxon>
        <taxon>Agaricomycetidae</taxon>
        <taxon>Agaricales</taxon>
        <taxon>Marasmiineae</taxon>
        <taxon>Mycenaceae</taxon>
        <taxon>Mycena</taxon>
    </lineage>
</organism>
<name>A0AAD7H1W1_MYCRO</name>
<protein>
    <submittedName>
        <fullName evidence="2">Uncharacterized protein</fullName>
    </submittedName>
</protein>
<sequence>MYPGARTTGSDPPGVLSAVSVSCLFPPLILLHKALAFLTPIIKVFESLARPATSTSSGESPCHRVGRANVVQYLDLSAEKSEGRPDDGLVLLLHIRRVEPTPVRPLFSEDESSLAAMSHEDNGVRTSSSVDDDAPIILKDVTLPDTASPVAERAAKRKTRGSSIDGEASAVKTKRARRRLVDDEAEAPEIIDSNLNAHDSMYTKSSAVKSSLLGPPLKTHSATGAKIAPKIVLLASSPHETDPSASPSASSVSSEPLKVAAIASSTVYVSRVFVPASNDKLDGVAAQDVSMEPYASDRAIGDCVLTLPRRLTPDPPTASGEPAASPSQGADSSAVTPVSIVAVPIAPELECVLVVANASIPNLTCRSMKSQIQSEMLPALVEQLKPDPSPSMALQFSPPPDGAYGDQTIDAPAISLPPIAVASRDVPVAAYTEYSATGKTVQSNVVSLDTPVATQPIPTESVIMLDETQLADANPQAVDLFAGDPDENEPSEKSRGKMRDSGREEVDDEALLLALAGVFGPKVVLPQTPPKSTTLLPSFVLSPVTPGTPATLPPASAPVTPSPVKGAQTDAGLSASPSPKKKKGIVLDDTIMFKVQYNPNAPCGVCNLDLQDPLLKTSSADAPSLPGVTVCCLLLGLLTKNREKLAVVLVFPHGAMKWITPMPLQELFESVACLAGWFVYPTGSRIWYNQELSPARLYQLCRHIGILWHVHREQYRRASVGRRSQSKMEEVHQSCVAQSRLGTTKLNPAGESKSVAAHQAKKIPAAMLRFAKSPSGSPTKGQAAHSSLSSPTSYSADYSLAYDAKVPVYDAINCHFDINVDLENMHTKLQEFAGEIPSGMFVIVGYSASTFMGKAMNYSDKTTHVGLNVLWVIVCGMCRDGGDETEAGKILASAIEQEFDFSVARGLFVPTSAFVACLSIASNATVNCTARRRTSVFIEFHAFTSWLPTKRPSRVRVRVVRYEILHQKADMVSWDGAANGELRSRSQAISGGERRGHRRSGVPGCDAHQMVTLFTTGLCLSQTFAIALSIVCNLCLVSCYSSVERQPPSVATYYAAPQLTIAV</sequence>
<dbReference type="Proteomes" id="UP001221757">
    <property type="component" value="Unassembled WGS sequence"/>
</dbReference>
<feature type="region of interest" description="Disordered" evidence="1">
    <location>
        <begin position="480"/>
        <end position="505"/>
    </location>
</feature>
<accession>A0AAD7H1W1</accession>
<feature type="region of interest" description="Disordered" evidence="1">
    <location>
        <begin position="148"/>
        <end position="180"/>
    </location>
</feature>
<evidence type="ECO:0000313" key="2">
    <source>
        <dbReference type="EMBL" id="KAJ7710367.1"/>
    </source>
</evidence>
<comment type="caution">
    <text evidence="2">The sequence shown here is derived from an EMBL/GenBank/DDBJ whole genome shotgun (WGS) entry which is preliminary data.</text>
</comment>